<dbReference type="PANTHER" id="PTHR30136:SF24">
    <property type="entry name" value="HTH-TYPE TRANSCRIPTIONAL REPRESSOR ALLR"/>
    <property type="match status" value="1"/>
</dbReference>
<dbReference type="PROSITE" id="PS51078">
    <property type="entry name" value="ICLR_ED"/>
    <property type="match status" value="1"/>
</dbReference>
<dbReference type="Pfam" id="PF09339">
    <property type="entry name" value="HTH_IclR"/>
    <property type="match status" value="1"/>
</dbReference>
<evidence type="ECO:0000259" key="5">
    <source>
        <dbReference type="PROSITE" id="PS51078"/>
    </source>
</evidence>
<accession>A0A158ALW4</accession>
<dbReference type="STRING" id="1777138.AWB77_01905"/>
<dbReference type="Proteomes" id="UP000054903">
    <property type="component" value="Unassembled WGS sequence"/>
</dbReference>
<dbReference type="InterPro" id="IPR036390">
    <property type="entry name" value="WH_DNA-bd_sf"/>
</dbReference>
<dbReference type="Pfam" id="PF01614">
    <property type="entry name" value="IclR_C"/>
    <property type="match status" value="1"/>
</dbReference>
<gene>
    <name evidence="6" type="ORF">AWB77_01905</name>
</gene>
<feature type="domain" description="HTH iclR-type" evidence="4">
    <location>
        <begin position="15"/>
        <end position="78"/>
    </location>
</feature>
<dbReference type="InterPro" id="IPR050707">
    <property type="entry name" value="HTH_MetabolicPath_Reg"/>
</dbReference>
<comment type="caution">
    <text evidence="6">The sequence shown here is derived from an EMBL/GenBank/DDBJ whole genome shotgun (WGS) entry which is preliminary data.</text>
</comment>
<dbReference type="SUPFAM" id="SSF46785">
    <property type="entry name" value="Winged helix' DNA-binding domain"/>
    <property type="match status" value="1"/>
</dbReference>
<evidence type="ECO:0000259" key="4">
    <source>
        <dbReference type="PROSITE" id="PS51077"/>
    </source>
</evidence>
<keyword evidence="2" id="KW-0238">DNA-binding</keyword>
<keyword evidence="1" id="KW-0805">Transcription regulation</keyword>
<dbReference type="InterPro" id="IPR036388">
    <property type="entry name" value="WH-like_DNA-bd_sf"/>
</dbReference>
<dbReference type="GO" id="GO:0003677">
    <property type="term" value="F:DNA binding"/>
    <property type="evidence" value="ECO:0007669"/>
    <property type="project" value="UniProtKB-KW"/>
</dbReference>
<dbReference type="InterPro" id="IPR029016">
    <property type="entry name" value="GAF-like_dom_sf"/>
</dbReference>
<protein>
    <submittedName>
        <fullName evidence="6">IclR family transcriptional regulator</fullName>
    </submittedName>
</protein>
<dbReference type="GO" id="GO:0045892">
    <property type="term" value="P:negative regulation of DNA-templated transcription"/>
    <property type="evidence" value="ECO:0007669"/>
    <property type="project" value="TreeGrafter"/>
</dbReference>
<evidence type="ECO:0000313" key="6">
    <source>
        <dbReference type="EMBL" id="SAK58782.1"/>
    </source>
</evidence>
<sequence>MQNEFMEIMPMDKPDTPTLRAFALLEYLVQAGTPVSLTDMADDMGMPKPSLHRMLASLETGGLVIREPGDKNAYVVGPRLAQLGLNVMTHAGARRLRHAILTRLVSDLGETCNLTMLHENEVLYLDRVEAPWPLRLDLKPGSHVPVWCSASGKLLLALQPRAERNALVRAMKLERYTANTITDTEMLEAELDRIAKKGVAIDNEEFVQGIVCAAAPIADAHGTCIAAIAVHAPVSRTPLSHAIEMVPRLKEAAVELGRTF</sequence>
<dbReference type="InterPro" id="IPR014757">
    <property type="entry name" value="Tscrpt_reg_IclR_C"/>
</dbReference>
<dbReference type="PROSITE" id="PS51077">
    <property type="entry name" value="HTH_ICLR"/>
    <property type="match status" value="1"/>
</dbReference>
<dbReference type="AlphaFoldDB" id="A0A158ALW4"/>
<keyword evidence="7" id="KW-1185">Reference proteome</keyword>
<dbReference type="SMART" id="SM00346">
    <property type="entry name" value="HTH_ICLR"/>
    <property type="match status" value="1"/>
</dbReference>
<dbReference type="InterPro" id="IPR005471">
    <property type="entry name" value="Tscrpt_reg_IclR_N"/>
</dbReference>
<name>A0A158ALW4_9BURK</name>
<dbReference type="Gene3D" id="1.10.10.10">
    <property type="entry name" value="Winged helix-like DNA-binding domain superfamily/Winged helix DNA-binding domain"/>
    <property type="match status" value="1"/>
</dbReference>
<dbReference type="PANTHER" id="PTHR30136">
    <property type="entry name" value="HELIX-TURN-HELIX TRANSCRIPTIONAL REGULATOR, ICLR FAMILY"/>
    <property type="match status" value="1"/>
</dbReference>
<evidence type="ECO:0000313" key="7">
    <source>
        <dbReference type="Proteomes" id="UP000054903"/>
    </source>
</evidence>
<evidence type="ECO:0000256" key="3">
    <source>
        <dbReference type="ARBA" id="ARBA00023163"/>
    </source>
</evidence>
<keyword evidence="3" id="KW-0804">Transcription</keyword>
<feature type="domain" description="IclR-ED" evidence="5">
    <location>
        <begin position="79"/>
        <end position="260"/>
    </location>
</feature>
<evidence type="ECO:0000256" key="1">
    <source>
        <dbReference type="ARBA" id="ARBA00023015"/>
    </source>
</evidence>
<organism evidence="6 7">
    <name type="scientific">Caballeronia fortuita</name>
    <dbReference type="NCBI Taxonomy" id="1777138"/>
    <lineage>
        <taxon>Bacteria</taxon>
        <taxon>Pseudomonadati</taxon>
        <taxon>Pseudomonadota</taxon>
        <taxon>Betaproteobacteria</taxon>
        <taxon>Burkholderiales</taxon>
        <taxon>Burkholderiaceae</taxon>
        <taxon>Caballeronia</taxon>
    </lineage>
</organism>
<dbReference type="Gene3D" id="3.30.450.40">
    <property type="match status" value="1"/>
</dbReference>
<dbReference type="SUPFAM" id="SSF55781">
    <property type="entry name" value="GAF domain-like"/>
    <property type="match status" value="1"/>
</dbReference>
<proteinExistence type="predicted"/>
<dbReference type="GO" id="GO:0003700">
    <property type="term" value="F:DNA-binding transcription factor activity"/>
    <property type="evidence" value="ECO:0007669"/>
    <property type="project" value="TreeGrafter"/>
</dbReference>
<dbReference type="EMBL" id="FCNX02000004">
    <property type="protein sequence ID" value="SAK58782.1"/>
    <property type="molecule type" value="Genomic_DNA"/>
</dbReference>
<evidence type="ECO:0000256" key="2">
    <source>
        <dbReference type="ARBA" id="ARBA00023125"/>
    </source>
</evidence>
<reference evidence="6" key="1">
    <citation type="submission" date="2016-01" db="EMBL/GenBank/DDBJ databases">
        <authorList>
            <person name="Peeters C."/>
        </authorList>
    </citation>
    <scope>NUCLEOTIDE SEQUENCE</scope>
    <source>
        <strain evidence="6">LMG 29320</strain>
    </source>
</reference>